<accession>A0ACC1L3W4</accession>
<comment type="caution">
    <text evidence="1">The sequence shown here is derived from an EMBL/GenBank/DDBJ whole genome shotgun (WGS) entry which is preliminary data.</text>
</comment>
<keyword evidence="2" id="KW-1185">Reference proteome</keyword>
<evidence type="ECO:0000313" key="1">
    <source>
        <dbReference type="EMBL" id="KAJ2800663.1"/>
    </source>
</evidence>
<sequence>TISNDIALIQISPVTLKTGSVETVPIYTGQLAEKQTLTTMGWGKTSNNSTNLPSTLMSVDIEIGTAKECRVANSAYSTPNGPEVCSANALTPGKDSCQGDSGSPTILWH</sequence>
<proteinExistence type="predicted"/>
<reference evidence="1" key="1">
    <citation type="submission" date="2022-07" db="EMBL/GenBank/DDBJ databases">
        <title>Phylogenomic reconstructions and comparative analyses of Kickxellomycotina fungi.</title>
        <authorList>
            <person name="Reynolds N.K."/>
            <person name="Stajich J.E."/>
            <person name="Barry K."/>
            <person name="Grigoriev I.V."/>
            <person name="Crous P."/>
            <person name="Smith M.E."/>
        </authorList>
    </citation>
    <scope>NUCLEOTIDE SEQUENCE</scope>
    <source>
        <strain evidence="1">CBS 102833</strain>
    </source>
</reference>
<protein>
    <submittedName>
        <fullName evidence="1">Trypsin-2</fullName>
    </submittedName>
</protein>
<gene>
    <name evidence="1" type="primary">PRSS2</name>
    <name evidence="1" type="ORF">H4S07_005126</name>
</gene>
<evidence type="ECO:0000313" key="2">
    <source>
        <dbReference type="Proteomes" id="UP001140096"/>
    </source>
</evidence>
<organism evidence="1 2">
    <name type="scientific">Coemansia furcata</name>
    <dbReference type="NCBI Taxonomy" id="417177"/>
    <lineage>
        <taxon>Eukaryota</taxon>
        <taxon>Fungi</taxon>
        <taxon>Fungi incertae sedis</taxon>
        <taxon>Zoopagomycota</taxon>
        <taxon>Kickxellomycotina</taxon>
        <taxon>Kickxellomycetes</taxon>
        <taxon>Kickxellales</taxon>
        <taxon>Kickxellaceae</taxon>
        <taxon>Coemansia</taxon>
    </lineage>
</organism>
<dbReference type="Proteomes" id="UP001140096">
    <property type="component" value="Unassembled WGS sequence"/>
</dbReference>
<feature type="non-terminal residue" evidence="1">
    <location>
        <position position="1"/>
    </location>
</feature>
<dbReference type="EMBL" id="JANBUP010002363">
    <property type="protein sequence ID" value="KAJ2800663.1"/>
    <property type="molecule type" value="Genomic_DNA"/>
</dbReference>
<name>A0ACC1L3W4_9FUNG</name>